<keyword evidence="2" id="KW-1185">Reference proteome</keyword>
<dbReference type="AlphaFoldDB" id="A0A0M2R0W8"/>
<organism evidence="1 2">
    <name type="scientific">Kiloniella litopenaei</name>
    <dbReference type="NCBI Taxonomy" id="1549748"/>
    <lineage>
        <taxon>Bacteria</taxon>
        <taxon>Pseudomonadati</taxon>
        <taxon>Pseudomonadota</taxon>
        <taxon>Alphaproteobacteria</taxon>
        <taxon>Rhodospirillales</taxon>
        <taxon>Kiloniellaceae</taxon>
        <taxon>Kiloniella</taxon>
    </lineage>
</organism>
<proteinExistence type="predicted"/>
<dbReference type="STRING" id="1549748.WH95_17720"/>
<gene>
    <name evidence="1" type="ORF">WH95_17720</name>
</gene>
<name>A0A0M2R0W8_9PROT</name>
<accession>A0A0M2R0W8</accession>
<dbReference type="Proteomes" id="UP000034491">
    <property type="component" value="Unassembled WGS sequence"/>
</dbReference>
<reference evidence="1 2" key="1">
    <citation type="submission" date="2015-03" db="EMBL/GenBank/DDBJ databases">
        <title>Genome sequence of Kiloniella sp. P1-1, isolated from the gut microflora of Pacific white shrimp, Penaeus vannamei.</title>
        <authorList>
            <person name="Shao Z."/>
            <person name="Wang L."/>
            <person name="Li X."/>
        </authorList>
    </citation>
    <scope>NUCLEOTIDE SEQUENCE [LARGE SCALE GENOMIC DNA]</scope>
    <source>
        <strain evidence="1 2">P1-1</strain>
    </source>
</reference>
<evidence type="ECO:0000313" key="2">
    <source>
        <dbReference type="Proteomes" id="UP000034491"/>
    </source>
</evidence>
<sequence length="395" mass="44476">MRHSMWAYPWDLQDLGLDTTYHDYQNLAGVNGISLAVSYHAGRFLQPRSPKRKSYYPEDGTIYFIPDEKFWAGKEIQPLVAQNLHTEGDMLSPLIRDKKQHGLSVSCWTVCLHNSRLGFKHPDHVARNAFGDPGYYSLCPNSDAVRDYATTLVANLTHSYRPDMVELETIGFMGFDHGYHHEKDGLGLNAEDEFLLSLCFCDHCIKAAQDDGVDALAAKKDVQDLIIQACNREIPEAQLPHFPEQRLECFKDYPALYRYLLWRVQAPTKIVQSIKQAAHPDSKIVVIEGENAWRDGVDIKAIAQACDGIIFCAYTATAKEVDYSITETRNLVGSEKYLGLGASLFYDQTPSKEQLSARIDAAVKAGADGINYYNYGLIPEARLNWIKSSIEIKIS</sequence>
<dbReference type="RefSeq" id="WP_046509693.1">
    <property type="nucleotide sequence ID" value="NZ_LANI01000030.1"/>
</dbReference>
<evidence type="ECO:0000313" key="1">
    <source>
        <dbReference type="EMBL" id="KKJ75547.1"/>
    </source>
</evidence>
<dbReference type="OrthoDB" id="8576080at2"/>
<comment type="caution">
    <text evidence="1">The sequence shown here is derived from an EMBL/GenBank/DDBJ whole genome shotgun (WGS) entry which is preliminary data.</text>
</comment>
<dbReference type="Gene3D" id="3.20.20.80">
    <property type="entry name" value="Glycosidases"/>
    <property type="match status" value="1"/>
</dbReference>
<dbReference type="PATRIC" id="fig|1549748.8.peg.2814"/>
<protein>
    <submittedName>
        <fullName evidence="1">Uncharacterized protein</fullName>
    </submittedName>
</protein>
<dbReference type="EMBL" id="LANI01000030">
    <property type="protein sequence ID" value="KKJ75547.1"/>
    <property type="molecule type" value="Genomic_DNA"/>
</dbReference>